<accession>A0A1H8ASB0</accession>
<reference evidence="11 12" key="1">
    <citation type="submission" date="2016-10" db="EMBL/GenBank/DDBJ databases">
        <authorList>
            <person name="de Groot N.N."/>
        </authorList>
    </citation>
    <scope>NUCLEOTIDE SEQUENCE [LARGE SCALE GENOMIC DNA]</scope>
    <source>
        <strain evidence="11 12">DSM 8423</strain>
    </source>
</reference>
<gene>
    <name evidence="8" type="primary">tyrS</name>
    <name evidence="11" type="ORF">SAMN04489760_1394</name>
</gene>
<evidence type="ECO:0000313" key="11">
    <source>
        <dbReference type="EMBL" id="SEM72397.1"/>
    </source>
</evidence>
<dbReference type="FunFam" id="1.10.240.10:FF:000001">
    <property type="entry name" value="Tyrosine--tRNA ligase"/>
    <property type="match status" value="1"/>
</dbReference>
<dbReference type="GO" id="GO:0003723">
    <property type="term" value="F:RNA binding"/>
    <property type="evidence" value="ECO:0007669"/>
    <property type="project" value="UniProtKB-KW"/>
</dbReference>
<keyword evidence="5 8" id="KW-0648">Protein biosynthesis</keyword>
<sequence length="429" mass="48201">MKNVYDVFLERGFIEQVTDETEVRKALEKPLTCYIGFDPTATSLHIGSLVPIMALVHLQRNGHRPIALVGAGTALIGDPSGKTEMRQVLSRETIDFNAQCLRKQFSRYLDFEDQKALMLNNADWLTNLNYIGFLRDIGRHFSVNKMLAAESYKIRLEKGLSFIEFNYMLLQAYDFLHLFQNHECVMQMGGNDQWGNMLAGVDLIRRIEGKTAQSMTFPLFTTATGQKMGKTEKGTIWLDPEMTSPYDYYQYWINTDDADVGKFLALFTFLPMEEVNQVKSLSDKELNMAKAILAFEATRITHGEDAAIAAWQASVAAFGEKVLDPSLMPSSTIPRGQVAKEASAIPSITKTWDELAQGIPAYELVYECGLCSSKGEARRLIAQGGGYMNDEPIPAFDALISTDHLDGDGHIRLRKGKKKYMIVKVEEKK</sequence>
<comment type="subcellular location">
    <subcellularLocation>
        <location evidence="8">Cytoplasm</location>
    </subcellularLocation>
</comment>
<keyword evidence="12" id="KW-1185">Reference proteome</keyword>
<feature type="binding site" evidence="8">
    <location>
        <position position="34"/>
    </location>
    <ligand>
        <name>L-tyrosine</name>
        <dbReference type="ChEBI" id="CHEBI:58315"/>
    </ligand>
</feature>
<evidence type="ECO:0000256" key="2">
    <source>
        <dbReference type="ARBA" id="ARBA00022741"/>
    </source>
</evidence>
<keyword evidence="6 8" id="KW-0030">Aminoacyl-tRNA synthetase</keyword>
<comment type="subunit">
    <text evidence="8">Homodimer.</text>
</comment>
<dbReference type="Gene3D" id="1.10.240.10">
    <property type="entry name" value="Tyrosyl-Transfer RNA Synthetase"/>
    <property type="match status" value="1"/>
</dbReference>
<dbReference type="HAMAP" id="MF_02006">
    <property type="entry name" value="Tyr_tRNA_synth_type1"/>
    <property type="match status" value="1"/>
</dbReference>
<dbReference type="GO" id="GO:0004831">
    <property type="term" value="F:tyrosine-tRNA ligase activity"/>
    <property type="evidence" value="ECO:0007669"/>
    <property type="project" value="UniProtKB-UniRule"/>
</dbReference>
<dbReference type="SUPFAM" id="SSF55174">
    <property type="entry name" value="Alpha-L RNA-binding motif"/>
    <property type="match status" value="1"/>
</dbReference>
<dbReference type="EC" id="6.1.1.1" evidence="8"/>
<evidence type="ECO:0000256" key="5">
    <source>
        <dbReference type="ARBA" id="ARBA00022917"/>
    </source>
</evidence>
<feature type="binding site" evidence="8">
    <location>
        <position position="230"/>
    </location>
    <ligand>
        <name>ATP</name>
        <dbReference type="ChEBI" id="CHEBI:30616"/>
    </ligand>
</feature>
<dbReference type="CDD" id="cd00805">
    <property type="entry name" value="TyrRS_core"/>
    <property type="match status" value="1"/>
</dbReference>
<feature type="short sequence motif" description="'KMSKS' region" evidence="8">
    <location>
        <begin position="227"/>
        <end position="231"/>
    </location>
</feature>
<dbReference type="PANTHER" id="PTHR11766:SF0">
    <property type="entry name" value="TYROSINE--TRNA LIGASE, MITOCHONDRIAL"/>
    <property type="match status" value="1"/>
</dbReference>
<dbReference type="Pfam" id="PF22421">
    <property type="entry name" value="SYY_C-terminal"/>
    <property type="match status" value="1"/>
</dbReference>
<dbReference type="GO" id="GO:0005524">
    <property type="term" value="F:ATP binding"/>
    <property type="evidence" value="ECO:0007669"/>
    <property type="project" value="UniProtKB-UniRule"/>
</dbReference>
<comment type="similarity">
    <text evidence="8">Belongs to the class-I aminoacyl-tRNA synthetase family. TyrS type 1 subfamily.</text>
</comment>
<dbReference type="PANTHER" id="PTHR11766">
    <property type="entry name" value="TYROSYL-TRNA SYNTHETASE"/>
    <property type="match status" value="1"/>
</dbReference>
<comment type="function">
    <text evidence="8">Catalyzes the attachment of tyrosine to tRNA(Tyr) in a two-step reaction: tyrosine is first activated by ATP to form Tyr-AMP and then transferred to the acceptor end of tRNA(Tyr).</text>
</comment>
<keyword evidence="1 8" id="KW-0436">Ligase</keyword>
<keyword evidence="8" id="KW-0963">Cytoplasm</keyword>
<evidence type="ECO:0000313" key="12">
    <source>
        <dbReference type="Proteomes" id="UP000198744"/>
    </source>
</evidence>
<dbReference type="InterPro" id="IPR024107">
    <property type="entry name" value="Tyr-tRNA-ligase_bac_1"/>
</dbReference>
<name>A0A1H8ASB0_9BACT</name>
<dbReference type="InterPro" id="IPR014729">
    <property type="entry name" value="Rossmann-like_a/b/a_fold"/>
</dbReference>
<dbReference type="InterPro" id="IPR002305">
    <property type="entry name" value="aa-tRNA-synth_Ic"/>
</dbReference>
<dbReference type="EMBL" id="FOBS01000039">
    <property type="protein sequence ID" value="SEM72397.1"/>
    <property type="molecule type" value="Genomic_DNA"/>
</dbReference>
<feature type="binding site" evidence="8">
    <location>
        <position position="171"/>
    </location>
    <ligand>
        <name>L-tyrosine</name>
        <dbReference type="ChEBI" id="CHEBI:58315"/>
    </ligand>
</feature>
<dbReference type="Proteomes" id="UP000198744">
    <property type="component" value="Unassembled WGS sequence"/>
</dbReference>
<feature type="short sequence motif" description="'HIGH' region" evidence="8">
    <location>
        <begin position="39"/>
        <end position="48"/>
    </location>
</feature>
<dbReference type="RefSeq" id="WP_093884715.1">
    <property type="nucleotide sequence ID" value="NZ_FOBS01000039.1"/>
</dbReference>
<dbReference type="OrthoDB" id="9804243at2"/>
<feature type="binding site" evidence="8">
    <location>
        <position position="167"/>
    </location>
    <ligand>
        <name>L-tyrosine</name>
        <dbReference type="ChEBI" id="CHEBI:58315"/>
    </ligand>
</feature>
<evidence type="ECO:0000256" key="1">
    <source>
        <dbReference type="ARBA" id="ARBA00022598"/>
    </source>
</evidence>
<evidence type="ECO:0000256" key="6">
    <source>
        <dbReference type="ARBA" id="ARBA00023146"/>
    </source>
</evidence>
<evidence type="ECO:0000256" key="9">
    <source>
        <dbReference type="PROSITE-ProRule" id="PRU00182"/>
    </source>
</evidence>
<comment type="catalytic activity">
    <reaction evidence="7 8">
        <text>tRNA(Tyr) + L-tyrosine + ATP = L-tyrosyl-tRNA(Tyr) + AMP + diphosphate + H(+)</text>
        <dbReference type="Rhea" id="RHEA:10220"/>
        <dbReference type="Rhea" id="RHEA-COMP:9706"/>
        <dbReference type="Rhea" id="RHEA-COMP:9707"/>
        <dbReference type="ChEBI" id="CHEBI:15378"/>
        <dbReference type="ChEBI" id="CHEBI:30616"/>
        <dbReference type="ChEBI" id="CHEBI:33019"/>
        <dbReference type="ChEBI" id="CHEBI:58315"/>
        <dbReference type="ChEBI" id="CHEBI:78442"/>
        <dbReference type="ChEBI" id="CHEBI:78536"/>
        <dbReference type="ChEBI" id="CHEBI:456215"/>
        <dbReference type="EC" id="6.1.1.1"/>
    </reaction>
</comment>
<dbReference type="NCBIfam" id="TIGR00234">
    <property type="entry name" value="tyrS"/>
    <property type="match status" value="1"/>
</dbReference>
<dbReference type="InterPro" id="IPR002307">
    <property type="entry name" value="Tyr-tRNA-ligase"/>
</dbReference>
<dbReference type="GO" id="GO:0006437">
    <property type="term" value="P:tyrosyl-tRNA aminoacylation"/>
    <property type="evidence" value="ECO:0007669"/>
    <property type="project" value="UniProtKB-UniRule"/>
</dbReference>
<dbReference type="InterPro" id="IPR024088">
    <property type="entry name" value="Tyr-tRNA-ligase_bac-type"/>
</dbReference>
<dbReference type="CDD" id="cd00165">
    <property type="entry name" value="S4"/>
    <property type="match status" value="1"/>
</dbReference>
<evidence type="ECO:0000256" key="4">
    <source>
        <dbReference type="ARBA" id="ARBA00022884"/>
    </source>
</evidence>
<protein>
    <recommendedName>
        <fullName evidence="8">Tyrosine--tRNA ligase</fullName>
        <ecNumber evidence="8">6.1.1.1</ecNumber>
    </recommendedName>
    <alternativeName>
        <fullName evidence="8">Tyrosyl-tRNA synthetase</fullName>
        <shortName evidence="8">TyrRS</shortName>
    </alternativeName>
</protein>
<proteinExistence type="inferred from homology"/>
<dbReference type="Gene3D" id="3.40.50.620">
    <property type="entry name" value="HUPs"/>
    <property type="match status" value="1"/>
</dbReference>
<dbReference type="AlphaFoldDB" id="A0A1H8ASB0"/>
<evidence type="ECO:0000256" key="7">
    <source>
        <dbReference type="ARBA" id="ARBA00048248"/>
    </source>
</evidence>
<evidence type="ECO:0000256" key="8">
    <source>
        <dbReference type="HAMAP-Rule" id="MF_02006"/>
    </source>
</evidence>
<keyword evidence="3 8" id="KW-0067">ATP-binding</keyword>
<feature type="domain" description="Tyrosine--tRNA ligase SYY-like C-terminal" evidence="10">
    <location>
        <begin position="358"/>
        <end position="423"/>
    </location>
</feature>
<keyword evidence="4 9" id="KW-0694">RNA-binding</keyword>
<dbReference type="GO" id="GO:0005829">
    <property type="term" value="C:cytosol"/>
    <property type="evidence" value="ECO:0007669"/>
    <property type="project" value="TreeGrafter"/>
</dbReference>
<organism evidence="11 12">
    <name type="scientific">Syntrophus gentianae</name>
    <dbReference type="NCBI Taxonomy" id="43775"/>
    <lineage>
        <taxon>Bacteria</taxon>
        <taxon>Pseudomonadati</taxon>
        <taxon>Thermodesulfobacteriota</taxon>
        <taxon>Syntrophia</taxon>
        <taxon>Syntrophales</taxon>
        <taxon>Syntrophaceae</taxon>
        <taxon>Syntrophus</taxon>
    </lineage>
</organism>
<dbReference type="PROSITE" id="PS50889">
    <property type="entry name" value="S4"/>
    <property type="match status" value="1"/>
</dbReference>
<dbReference type="InterPro" id="IPR036986">
    <property type="entry name" value="S4_RNA-bd_sf"/>
</dbReference>
<dbReference type="InterPro" id="IPR054608">
    <property type="entry name" value="SYY-like_C"/>
</dbReference>
<dbReference type="SUPFAM" id="SSF52374">
    <property type="entry name" value="Nucleotidylyl transferase"/>
    <property type="match status" value="1"/>
</dbReference>
<dbReference type="Pfam" id="PF00579">
    <property type="entry name" value="tRNA-synt_1b"/>
    <property type="match status" value="1"/>
</dbReference>
<dbReference type="Gene3D" id="3.10.290.10">
    <property type="entry name" value="RNA-binding S4 domain"/>
    <property type="match status" value="1"/>
</dbReference>
<dbReference type="STRING" id="43775.SAMN04489760_1394"/>
<evidence type="ECO:0000259" key="10">
    <source>
        <dbReference type="Pfam" id="PF22421"/>
    </source>
</evidence>
<dbReference type="PRINTS" id="PR01040">
    <property type="entry name" value="TRNASYNTHTYR"/>
</dbReference>
<evidence type="ECO:0000256" key="3">
    <source>
        <dbReference type="ARBA" id="ARBA00022840"/>
    </source>
</evidence>
<keyword evidence="2 8" id="KW-0547">Nucleotide-binding</keyword>